<evidence type="ECO:0000313" key="3">
    <source>
        <dbReference type="RefSeq" id="XP_008792822.2"/>
    </source>
</evidence>
<dbReference type="PANTHER" id="PTHR33294">
    <property type="entry name" value="AWPM-19-LIKE FAMILY PROTEIN"/>
    <property type="match status" value="1"/>
</dbReference>
<dbReference type="Proteomes" id="UP000228380">
    <property type="component" value="Chromosome 11"/>
</dbReference>
<gene>
    <name evidence="3" type="primary">LOC103709309</name>
</gene>
<feature type="transmembrane region" description="Helical" evidence="1">
    <location>
        <begin position="131"/>
        <end position="152"/>
    </location>
</feature>
<dbReference type="RefSeq" id="XP_008792822.2">
    <property type="nucleotide sequence ID" value="XM_008794600.3"/>
</dbReference>
<feature type="transmembrane region" description="Helical" evidence="1">
    <location>
        <begin position="101"/>
        <end position="119"/>
    </location>
</feature>
<dbReference type="OrthoDB" id="631515at2759"/>
<dbReference type="GeneID" id="103709309"/>
<proteinExistence type="predicted"/>
<dbReference type="PANTHER" id="PTHR33294:SF6">
    <property type="entry name" value="AWPM-19-LIKE FAMILY PROTEIN"/>
    <property type="match status" value="1"/>
</dbReference>
<keyword evidence="1" id="KW-0472">Membrane</keyword>
<evidence type="ECO:0000256" key="1">
    <source>
        <dbReference type="SAM" id="Phobius"/>
    </source>
</evidence>
<feature type="transmembrane region" description="Helical" evidence="1">
    <location>
        <begin position="66"/>
        <end position="89"/>
    </location>
</feature>
<reference evidence="3" key="2">
    <citation type="submission" date="2025-08" db="UniProtKB">
        <authorList>
            <consortium name="RefSeq"/>
        </authorList>
    </citation>
    <scope>IDENTIFICATION</scope>
    <source>
        <tissue evidence="3">Young leaves</tissue>
    </source>
</reference>
<name>A0A8B7C6P6_PHODC</name>
<keyword evidence="1" id="KW-0812">Transmembrane</keyword>
<evidence type="ECO:0000313" key="2">
    <source>
        <dbReference type="Proteomes" id="UP000228380"/>
    </source>
</evidence>
<dbReference type="AlphaFoldDB" id="A0A8B7C6P6"/>
<organism evidence="2 3">
    <name type="scientific">Phoenix dactylifera</name>
    <name type="common">Date palm</name>
    <dbReference type="NCBI Taxonomy" id="42345"/>
    <lineage>
        <taxon>Eukaryota</taxon>
        <taxon>Viridiplantae</taxon>
        <taxon>Streptophyta</taxon>
        <taxon>Embryophyta</taxon>
        <taxon>Tracheophyta</taxon>
        <taxon>Spermatophyta</taxon>
        <taxon>Magnoliopsida</taxon>
        <taxon>Liliopsida</taxon>
        <taxon>Arecaceae</taxon>
        <taxon>Coryphoideae</taxon>
        <taxon>Phoeniceae</taxon>
        <taxon>Phoenix</taxon>
    </lineage>
</organism>
<accession>A0A8B7C6P6</accession>
<dbReference type="InterPro" id="IPR008390">
    <property type="entry name" value="AWPM-19"/>
</dbReference>
<keyword evidence="1" id="KW-1133">Transmembrane helix</keyword>
<dbReference type="KEGG" id="pda:103709309"/>
<sequence>MAGKGVQRIASLLLVLNFCMYAIVAAISGWALDVAMDRGFTIGPGLALPAHFSPVFFPIGNAATGFLVIFALVAGVVGAAAAIAGIHHIRTWNSQSLPSAASSGMVAWALTLLAMGLACKEIELEGRNARLRTIEAFLIILSATQLVYILAIHGASPTRTRS</sequence>
<protein>
    <submittedName>
        <fullName evidence="3">Membrane protein PM19L</fullName>
    </submittedName>
</protein>
<keyword evidence="2" id="KW-1185">Reference proteome</keyword>
<feature type="transmembrane region" description="Helical" evidence="1">
    <location>
        <begin position="12"/>
        <end position="32"/>
    </location>
</feature>
<reference evidence="2" key="1">
    <citation type="journal article" date="2019" name="Nat. Commun.">
        <title>Genome-wide association mapping of date palm fruit traits.</title>
        <authorList>
            <person name="Hazzouri K.M."/>
            <person name="Gros-Balthazard M."/>
            <person name="Flowers J.M."/>
            <person name="Copetti D."/>
            <person name="Lemansour A."/>
            <person name="Lebrun M."/>
            <person name="Masmoudi K."/>
            <person name="Ferrand S."/>
            <person name="Dhar M.I."/>
            <person name="Fresquez Z.A."/>
            <person name="Rosas U."/>
            <person name="Zhang J."/>
            <person name="Talag J."/>
            <person name="Lee S."/>
            <person name="Kudrna D."/>
            <person name="Powell R.F."/>
            <person name="Leitch I.J."/>
            <person name="Krueger R.R."/>
            <person name="Wing R.A."/>
            <person name="Amiri K.M.A."/>
            <person name="Purugganan M.D."/>
        </authorList>
    </citation>
    <scope>NUCLEOTIDE SEQUENCE [LARGE SCALE GENOMIC DNA]</scope>
    <source>
        <strain evidence="2">cv. Khalas</strain>
    </source>
</reference>
<dbReference type="Pfam" id="PF05512">
    <property type="entry name" value="AWPM-19"/>
    <property type="match status" value="1"/>
</dbReference>